<dbReference type="InterPro" id="IPR021900">
    <property type="entry name" value="DUF3512"/>
</dbReference>
<dbReference type="Gene3D" id="1.20.920.10">
    <property type="entry name" value="Bromodomain-like"/>
    <property type="match status" value="1"/>
</dbReference>
<proteinExistence type="predicted"/>
<protein>
    <recommendedName>
        <fullName evidence="3">Bromo domain-containing protein</fullName>
    </recommendedName>
</protein>
<name>A0A8E0RT63_9TREM</name>
<keyword evidence="5" id="KW-1185">Reference proteome</keyword>
<keyword evidence="1" id="KW-0103">Bromodomain</keyword>
<dbReference type="Pfam" id="PF12024">
    <property type="entry name" value="DUF3512"/>
    <property type="match status" value="1"/>
</dbReference>
<evidence type="ECO:0000259" key="3">
    <source>
        <dbReference type="SMART" id="SM00297"/>
    </source>
</evidence>
<dbReference type="InterPro" id="IPR001487">
    <property type="entry name" value="Bromodomain"/>
</dbReference>
<dbReference type="EMBL" id="LUCM01005952">
    <property type="protein sequence ID" value="KAA0192017.1"/>
    <property type="molecule type" value="Genomic_DNA"/>
</dbReference>
<reference evidence="4" key="1">
    <citation type="submission" date="2019-05" db="EMBL/GenBank/DDBJ databases">
        <title>Annotation for the trematode Fasciolopsis buski.</title>
        <authorList>
            <person name="Choi Y.-J."/>
        </authorList>
    </citation>
    <scope>NUCLEOTIDE SEQUENCE</scope>
    <source>
        <strain evidence="4">HT</strain>
        <tissue evidence="4">Whole worm</tissue>
    </source>
</reference>
<gene>
    <name evidence="4" type="ORF">FBUS_01554</name>
</gene>
<sequence length="588" mass="63311">MLSDCTAPFKTISSPLCARAGAGHITLESLLDSPGLTPPSPLSESQNNEFVTENGVAQIKSHINLAQTTQNPTEGNYSGLIPINESQRLVFLRDVCAELLCVLRSQDINGYFLSSLPALGLAKGSNHVGLLDIEKRVFSNSYTSISEFQSDVMTLLSGAMSNHSDGSHIHSEAHRLSSLASDWFASISPSHMHILNMKTRKAPASEPKLTGLDKTTPNGVPNRLGNSPALASETYLSILNPDNRGVVSRTERVRSIGDEVGALKSGSFLLPNGGYREDRRNKVIPYTYLDYGPYYSFAPRFDSGASHCSPEANQLILSTSWLPARAAYLTATPKPSTSQLLSEATSTSASASTTTPPSADDNLDGCNMDEITKAIQSESVCSALEAGDHQLAVSLAVAELESQATAKLSAELDQILPGPEVDEDCVYGLCLANAFTRDLVASGKSDETQDQSNKDSLTNFNSCDLDQPEVTLTQGGEEHADMSSIQLKLTESASDLRALYQAQYRRLGDTSPLATTNGTTLYPSSSETVIAHRLVGRLVDLTKHAKPRDLVHPYALRRAMGMKPDLYALPEELEESTDRSHGADLSTR</sequence>
<comment type="caution">
    <text evidence="4">The sequence shown here is derived from an EMBL/GenBank/DDBJ whole genome shotgun (WGS) entry which is preliminary data.</text>
</comment>
<dbReference type="Proteomes" id="UP000728185">
    <property type="component" value="Unassembled WGS sequence"/>
</dbReference>
<feature type="region of interest" description="Disordered" evidence="2">
    <location>
        <begin position="337"/>
        <end position="364"/>
    </location>
</feature>
<dbReference type="SMART" id="SM00297">
    <property type="entry name" value="BROMO"/>
    <property type="match status" value="1"/>
</dbReference>
<dbReference type="InterPro" id="IPR036427">
    <property type="entry name" value="Bromodomain-like_sf"/>
</dbReference>
<evidence type="ECO:0000313" key="5">
    <source>
        <dbReference type="Proteomes" id="UP000728185"/>
    </source>
</evidence>
<feature type="compositionally biased region" description="Low complexity" evidence="2">
    <location>
        <begin position="337"/>
        <end position="359"/>
    </location>
</feature>
<evidence type="ECO:0000256" key="2">
    <source>
        <dbReference type="SAM" id="MobiDB-lite"/>
    </source>
</evidence>
<organism evidence="4 5">
    <name type="scientific">Fasciolopsis buskii</name>
    <dbReference type="NCBI Taxonomy" id="27845"/>
    <lineage>
        <taxon>Eukaryota</taxon>
        <taxon>Metazoa</taxon>
        <taxon>Spiralia</taxon>
        <taxon>Lophotrochozoa</taxon>
        <taxon>Platyhelminthes</taxon>
        <taxon>Trematoda</taxon>
        <taxon>Digenea</taxon>
        <taxon>Plagiorchiida</taxon>
        <taxon>Echinostomata</taxon>
        <taxon>Echinostomatoidea</taxon>
        <taxon>Fasciolidae</taxon>
        <taxon>Fasciolopsis</taxon>
    </lineage>
</organism>
<dbReference type="SUPFAM" id="SSF47370">
    <property type="entry name" value="Bromodomain"/>
    <property type="match status" value="1"/>
</dbReference>
<dbReference type="AlphaFoldDB" id="A0A8E0RT63"/>
<feature type="domain" description="Bromo" evidence="3">
    <location>
        <begin position="85"/>
        <end position="189"/>
    </location>
</feature>
<feature type="region of interest" description="Disordered" evidence="2">
    <location>
        <begin position="203"/>
        <end position="227"/>
    </location>
</feature>
<evidence type="ECO:0000313" key="4">
    <source>
        <dbReference type="EMBL" id="KAA0192017.1"/>
    </source>
</evidence>
<accession>A0A8E0RT63</accession>
<dbReference type="OrthoDB" id="21648at2759"/>
<evidence type="ECO:0000256" key="1">
    <source>
        <dbReference type="ARBA" id="ARBA00023117"/>
    </source>
</evidence>